<feature type="region of interest" description="Disordered" evidence="1">
    <location>
        <begin position="387"/>
        <end position="437"/>
    </location>
</feature>
<evidence type="ECO:0008006" key="4">
    <source>
        <dbReference type="Google" id="ProtNLM"/>
    </source>
</evidence>
<accession>A0AAD2CBH4</accession>
<sequence length="437" mass="48553">MTTRSLPAPQQFYQQVIQKYGWYSKYDTNEDDCWFLEVIVGLKSKWIILQSQEQDFKIAKTILSARAMLVLQDDIAQEEAKPLQSLSEVFSNPLVIYDSSNDNTWKRFWESKPPVVGIDVEGNQKIPPVLVQISTNDYTILEVPQGELSANLVRLLDDDDITKVFCDNGSHKDKKCLGIYNSEAEKGGNETFDLTKPPVVDLEVLFGSFAGQVKAARGLSKIMAMCLGLPTNSGGFTEVLNVRIGKPRQTSQRMKNVGRFALIEQGKIKPLKGLKDLNHKEKQYAALDAWCTLQAYHRLEELQRSSDQLAGQITMTVEGNGEDDVDIMPPIDPSASSNEETISVDRDSKEWLLTENKRLTTQLQDKDKLLNDAQRRIAQLENQVKIVQTGGNQGKKGPNSTRGNHGKKGGGGGGGRGGGGNNNRKQQQAASKQKQQN</sequence>
<gene>
    <name evidence="2" type="ORF">CYCCA115_LOCUS1033</name>
</gene>
<organism evidence="2 3">
    <name type="scientific">Cylindrotheca closterium</name>
    <dbReference type="NCBI Taxonomy" id="2856"/>
    <lineage>
        <taxon>Eukaryota</taxon>
        <taxon>Sar</taxon>
        <taxon>Stramenopiles</taxon>
        <taxon>Ochrophyta</taxon>
        <taxon>Bacillariophyta</taxon>
        <taxon>Bacillariophyceae</taxon>
        <taxon>Bacillariophycidae</taxon>
        <taxon>Bacillariales</taxon>
        <taxon>Bacillariaceae</taxon>
        <taxon>Cylindrotheca</taxon>
    </lineage>
</organism>
<name>A0AAD2CBH4_9STRA</name>
<dbReference type="AlphaFoldDB" id="A0AAD2CBH4"/>
<evidence type="ECO:0000313" key="3">
    <source>
        <dbReference type="Proteomes" id="UP001295423"/>
    </source>
</evidence>
<reference evidence="2" key="1">
    <citation type="submission" date="2023-08" db="EMBL/GenBank/DDBJ databases">
        <authorList>
            <person name="Audoor S."/>
            <person name="Bilcke G."/>
        </authorList>
    </citation>
    <scope>NUCLEOTIDE SEQUENCE</scope>
</reference>
<evidence type="ECO:0000313" key="2">
    <source>
        <dbReference type="EMBL" id="CAJ1923503.1"/>
    </source>
</evidence>
<protein>
    <recommendedName>
        <fullName evidence="4">3'-5' exonuclease domain-containing protein</fullName>
    </recommendedName>
</protein>
<comment type="caution">
    <text evidence="2">The sequence shown here is derived from an EMBL/GenBank/DDBJ whole genome shotgun (WGS) entry which is preliminary data.</text>
</comment>
<dbReference type="InterPro" id="IPR036397">
    <property type="entry name" value="RNaseH_sf"/>
</dbReference>
<feature type="compositionally biased region" description="Low complexity" evidence="1">
    <location>
        <begin position="422"/>
        <end position="437"/>
    </location>
</feature>
<dbReference type="InterPro" id="IPR012337">
    <property type="entry name" value="RNaseH-like_sf"/>
</dbReference>
<dbReference type="SUPFAM" id="SSF53098">
    <property type="entry name" value="Ribonuclease H-like"/>
    <property type="match status" value="1"/>
</dbReference>
<dbReference type="Proteomes" id="UP001295423">
    <property type="component" value="Unassembled WGS sequence"/>
</dbReference>
<keyword evidence="3" id="KW-1185">Reference proteome</keyword>
<feature type="compositionally biased region" description="Gly residues" evidence="1">
    <location>
        <begin position="409"/>
        <end position="421"/>
    </location>
</feature>
<feature type="region of interest" description="Disordered" evidence="1">
    <location>
        <begin position="319"/>
        <end position="347"/>
    </location>
</feature>
<dbReference type="GO" id="GO:0003676">
    <property type="term" value="F:nucleic acid binding"/>
    <property type="evidence" value="ECO:0007669"/>
    <property type="project" value="InterPro"/>
</dbReference>
<proteinExistence type="predicted"/>
<dbReference type="EMBL" id="CAKOGP040000002">
    <property type="protein sequence ID" value="CAJ1923503.1"/>
    <property type="molecule type" value="Genomic_DNA"/>
</dbReference>
<evidence type="ECO:0000256" key="1">
    <source>
        <dbReference type="SAM" id="MobiDB-lite"/>
    </source>
</evidence>
<dbReference type="Gene3D" id="3.30.420.10">
    <property type="entry name" value="Ribonuclease H-like superfamily/Ribonuclease H"/>
    <property type="match status" value="1"/>
</dbReference>